<dbReference type="EMBL" id="PTRA01000001">
    <property type="protein sequence ID" value="PQA60684.1"/>
    <property type="molecule type" value="Genomic_DNA"/>
</dbReference>
<dbReference type="Gene3D" id="2.130.10.10">
    <property type="entry name" value="YVTN repeat-like/Quinoprotein amine dehydrogenase"/>
    <property type="match status" value="1"/>
</dbReference>
<evidence type="ECO:0000256" key="1">
    <source>
        <dbReference type="SAM" id="SignalP"/>
    </source>
</evidence>
<evidence type="ECO:0000313" key="2">
    <source>
        <dbReference type="EMBL" id="PQA60684.1"/>
    </source>
</evidence>
<dbReference type="InterPro" id="IPR015943">
    <property type="entry name" value="WD40/YVTN_repeat-like_dom_sf"/>
</dbReference>
<keyword evidence="1" id="KW-0732">Signal</keyword>
<keyword evidence="3" id="KW-1185">Reference proteome</keyword>
<dbReference type="RefSeq" id="WP_133163366.1">
    <property type="nucleotide sequence ID" value="NZ_PTRA01000001.1"/>
</dbReference>
<dbReference type="AlphaFoldDB" id="A0A2S7ISK5"/>
<proteinExistence type="predicted"/>
<feature type="signal peptide" evidence="1">
    <location>
        <begin position="1"/>
        <end position="23"/>
    </location>
</feature>
<name>A0A2S7ISK5_9BACT</name>
<feature type="chain" id="PRO_5015590126" description="Diguanylate cyclase" evidence="1">
    <location>
        <begin position="24"/>
        <end position="331"/>
    </location>
</feature>
<comment type="caution">
    <text evidence="2">The sequence shown here is derived from an EMBL/GenBank/DDBJ whole genome shotgun (WGS) entry which is preliminary data.</text>
</comment>
<dbReference type="OrthoDB" id="943163at2"/>
<evidence type="ECO:0008006" key="4">
    <source>
        <dbReference type="Google" id="ProtNLM"/>
    </source>
</evidence>
<organism evidence="2 3">
    <name type="scientific">Siphonobacter curvatus</name>
    <dbReference type="NCBI Taxonomy" id="2094562"/>
    <lineage>
        <taxon>Bacteria</taxon>
        <taxon>Pseudomonadati</taxon>
        <taxon>Bacteroidota</taxon>
        <taxon>Cytophagia</taxon>
        <taxon>Cytophagales</taxon>
        <taxon>Cytophagaceae</taxon>
        <taxon>Siphonobacter</taxon>
    </lineage>
</organism>
<protein>
    <recommendedName>
        <fullName evidence="4">Diguanylate cyclase</fullName>
    </recommendedName>
</protein>
<reference evidence="3" key="1">
    <citation type="submission" date="2018-02" db="EMBL/GenBank/DDBJ databases">
        <title>Genome sequencing of Solimonas sp. HR-BB.</title>
        <authorList>
            <person name="Lee Y."/>
            <person name="Jeon C.O."/>
        </authorList>
    </citation>
    <scope>NUCLEOTIDE SEQUENCE [LARGE SCALE GENOMIC DNA]</scope>
    <source>
        <strain evidence="3">HR-U</strain>
    </source>
</reference>
<evidence type="ECO:0000313" key="3">
    <source>
        <dbReference type="Proteomes" id="UP000239590"/>
    </source>
</evidence>
<dbReference type="Proteomes" id="UP000239590">
    <property type="component" value="Unassembled WGS sequence"/>
</dbReference>
<accession>A0A2S7ISK5</accession>
<gene>
    <name evidence="2" type="ORF">C5O19_14025</name>
</gene>
<dbReference type="PROSITE" id="PS51257">
    <property type="entry name" value="PROKAR_LIPOPROTEIN"/>
    <property type="match status" value="1"/>
</dbReference>
<sequence>MKLSSLWALLLLGLLTSCDLSLFEPTDYPPSPTKLNGPKARTLASKSIPLKEVDTLSSNAASALIISPYALMLSDSVTYALGRFPELTNQPLEVLFSDDEGNLWAVDKDGALGYGVHRYSGGTWVKEGNFPADVKFRFNELVKATAQEHWFQTTKGLVIWDVKQQKGRLVEETSERLFTQNFSLKSDNQQLQIYSHTNLSQPVAEYDLSQFLYTRKGIKNSLFGVFEDDTRTLWLVVKDGRWDGVLMKFNGQTLEKLTLIPVSDYDSGRSVSDFVQDAKGNLWMNVDGVRYYYSIYGQWIYPRMEQSLRIFNDTEGNLVGIKPGKVYRLEI</sequence>